<feature type="transmembrane region" description="Helical" evidence="2">
    <location>
        <begin position="84"/>
        <end position="105"/>
    </location>
</feature>
<dbReference type="Proteomes" id="UP000782117">
    <property type="component" value="Unassembled WGS sequence"/>
</dbReference>
<evidence type="ECO:0000256" key="2">
    <source>
        <dbReference type="SAM" id="Phobius"/>
    </source>
</evidence>
<name>A0ABS2FAG8_9BACE</name>
<accession>A0ABS2FAG8</accession>
<reference evidence="3 4" key="1">
    <citation type="journal article" date="2021" name="Sci. Rep.">
        <title>The distribution of antibiotic resistance genes in chicken gut microbiota commensals.</title>
        <authorList>
            <person name="Juricova H."/>
            <person name="Matiasovicova J."/>
            <person name="Kubasova T."/>
            <person name="Cejkova D."/>
            <person name="Rychlik I."/>
        </authorList>
    </citation>
    <scope>NUCLEOTIDE SEQUENCE [LARGE SCALE GENOMIC DNA]</scope>
    <source>
        <strain evidence="3 4">An768</strain>
    </source>
</reference>
<feature type="repeat" description="TPR" evidence="1">
    <location>
        <begin position="280"/>
        <end position="313"/>
    </location>
</feature>
<gene>
    <name evidence="3" type="ORF">H6A24_12050</name>
</gene>
<feature type="transmembrane region" description="Helical" evidence="2">
    <location>
        <begin position="50"/>
        <end position="72"/>
    </location>
</feature>
<dbReference type="EMBL" id="JACJKJ010000018">
    <property type="protein sequence ID" value="MBM6807215.1"/>
    <property type="molecule type" value="Genomic_DNA"/>
</dbReference>
<evidence type="ECO:0000256" key="1">
    <source>
        <dbReference type="PROSITE-ProRule" id="PRU00339"/>
    </source>
</evidence>
<dbReference type="InterPro" id="IPR011990">
    <property type="entry name" value="TPR-like_helical_dom_sf"/>
</dbReference>
<protein>
    <submittedName>
        <fullName evidence="3">Tetratricopeptide repeat protein</fullName>
    </submittedName>
</protein>
<organism evidence="3 4">
    <name type="scientific">Bacteroides caecicola</name>
    <dbReference type="NCBI Taxonomy" id="1462569"/>
    <lineage>
        <taxon>Bacteria</taxon>
        <taxon>Pseudomonadati</taxon>
        <taxon>Bacteroidota</taxon>
        <taxon>Bacteroidia</taxon>
        <taxon>Bacteroidales</taxon>
        <taxon>Bacteroidaceae</taxon>
        <taxon>Bacteroides</taxon>
    </lineage>
</organism>
<keyword evidence="2" id="KW-1133">Transmembrane helix</keyword>
<keyword evidence="2" id="KW-0812">Transmembrane</keyword>
<keyword evidence="4" id="KW-1185">Reference proteome</keyword>
<comment type="caution">
    <text evidence="3">The sequence shown here is derived from an EMBL/GenBank/DDBJ whole genome shotgun (WGS) entry which is preliminary data.</text>
</comment>
<dbReference type="SUPFAM" id="SSF48452">
    <property type="entry name" value="TPR-like"/>
    <property type="match status" value="1"/>
</dbReference>
<proteinExistence type="predicted"/>
<dbReference type="PROSITE" id="PS50005">
    <property type="entry name" value="TPR"/>
    <property type="match status" value="1"/>
</dbReference>
<dbReference type="InterPro" id="IPR019734">
    <property type="entry name" value="TPR_rpt"/>
</dbReference>
<keyword evidence="1" id="KW-0802">TPR repeat</keyword>
<sequence>MIEKGIIGFLLYLLLAAGICQAVWKRRKEQEAWIVLCTLLAVLTKEMSQATLFSTGFAEMMCFILLAFLQPIPKDYIQKEKSSCVFLVPLLALLTYTIGTTLKIVSIQNEEWSKKCFEALENDKLEKAEYYIEQTSHQVPYLIERGIFYTDCYCKTKEYHFAEKAEHFLRQAKEQMPQDIQIAFLQAYLWLQSGNLSKAYNTLKTLTETYPKNSLYLWTFGKILRQTGCEEKSLQATAEAIRYTPRLLTMLCIQNERDTVYANKLTQRLISMNVNKDFTPADYARYGYIMHKLGKTEQAIPALRKAITELPNLVTPWGLLQEKKKYRLLLLGAFQTNDAASNPIPEISKMTEHQLLYSAYKAKFEGWYGCELKGHF</sequence>
<keyword evidence="2" id="KW-0472">Membrane</keyword>
<evidence type="ECO:0000313" key="3">
    <source>
        <dbReference type="EMBL" id="MBM6807215.1"/>
    </source>
</evidence>
<dbReference type="Gene3D" id="1.25.40.10">
    <property type="entry name" value="Tetratricopeptide repeat domain"/>
    <property type="match status" value="1"/>
</dbReference>
<dbReference type="RefSeq" id="WP_204501108.1">
    <property type="nucleotide sequence ID" value="NZ_JACJKJ010000018.1"/>
</dbReference>
<evidence type="ECO:0000313" key="4">
    <source>
        <dbReference type="Proteomes" id="UP000782117"/>
    </source>
</evidence>